<keyword evidence="5 8" id="KW-0472">Membrane</keyword>
<dbReference type="PANTHER" id="PTHR21143">
    <property type="entry name" value="INVERTEBRATE GUSTATORY RECEPTOR"/>
    <property type="match status" value="1"/>
</dbReference>
<feature type="transmembrane region" description="Helical" evidence="8">
    <location>
        <begin position="128"/>
        <end position="151"/>
    </location>
</feature>
<reference evidence="9" key="2">
    <citation type="submission" date="2023-05" db="EMBL/GenBank/DDBJ databases">
        <authorList>
            <person name="Fouks B."/>
        </authorList>
    </citation>
    <scope>NUCLEOTIDE SEQUENCE</scope>
    <source>
        <strain evidence="9">Stay&amp;Tobe</strain>
        <tissue evidence="9">Testes</tissue>
    </source>
</reference>
<comment type="caution">
    <text evidence="8">Lacks conserved residue(s) required for the propagation of feature annotation.</text>
</comment>
<protein>
    <recommendedName>
        <fullName evidence="8">Gustatory receptor</fullName>
    </recommendedName>
</protein>
<dbReference type="GO" id="GO:0030424">
    <property type="term" value="C:axon"/>
    <property type="evidence" value="ECO:0007669"/>
    <property type="project" value="TreeGrafter"/>
</dbReference>
<dbReference type="AlphaFoldDB" id="A0AAD8EKV6"/>
<keyword evidence="6 8" id="KW-0675">Receptor</keyword>
<feature type="transmembrane region" description="Helical" evidence="8">
    <location>
        <begin position="359"/>
        <end position="380"/>
    </location>
</feature>
<dbReference type="EMBL" id="JASPKZ010003429">
    <property type="protein sequence ID" value="KAJ9593564.1"/>
    <property type="molecule type" value="Genomic_DNA"/>
</dbReference>
<name>A0AAD8EKV6_DIPPU</name>
<feature type="transmembrane region" description="Helical" evidence="8">
    <location>
        <begin position="171"/>
        <end position="191"/>
    </location>
</feature>
<proteinExistence type="inferred from homology"/>
<dbReference type="GO" id="GO:0005886">
    <property type="term" value="C:plasma membrane"/>
    <property type="evidence" value="ECO:0007669"/>
    <property type="project" value="UniProtKB-SubCell"/>
</dbReference>
<feature type="transmembrane region" description="Helical" evidence="8">
    <location>
        <begin position="81"/>
        <end position="100"/>
    </location>
</feature>
<keyword evidence="10" id="KW-1185">Reference proteome</keyword>
<comment type="subcellular location">
    <subcellularLocation>
        <location evidence="1 8">Cell membrane</location>
        <topology evidence="1 8">Multi-pass membrane protein</topology>
    </subcellularLocation>
</comment>
<dbReference type="GO" id="GO:0050909">
    <property type="term" value="P:sensory perception of taste"/>
    <property type="evidence" value="ECO:0007669"/>
    <property type="project" value="InterPro"/>
</dbReference>
<keyword evidence="3 8" id="KW-0812">Transmembrane</keyword>
<dbReference type="GO" id="GO:0007635">
    <property type="term" value="P:chemosensory behavior"/>
    <property type="evidence" value="ECO:0007669"/>
    <property type="project" value="TreeGrafter"/>
</dbReference>
<dbReference type="Proteomes" id="UP001233999">
    <property type="component" value="Unassembled WGS sequence"/>
</dbReference>
<evidence type="ECO:0000313" key="10">
    <source>
        <dbReference type="Proteomes" id="UP001233999"/>
    </source>
</evidence>
<accession>A0AAD8EKV6</accession>
<dbReference type="GO" id="GO:0007165">
    <property type="term" value="P:signal transduction"/>
    <property type="evidence" value="ECO:0007669"/>
    <property type="project" value="UniProtKB-KW"/>
</dbReference>
<evidence type="ECO:0000256" key="3">
    <source>
        <dbReference type="ARBA" id="ARBA00022692"/>
    </source>
</evidence>
<dbReference type="InterPro" id="IPR013604">
    <property type="entry name" value="7TM_chemorcpt"/>
</dbReference>
<evidence type="ECO:0000256" key="7">
    <source>
        <dbReference type="ARBA" id="ARBA00023224"/>
    </source>
</evidence>
<evidence type="ECO:0000256" key="6">
    <source>
        <dbReference type="ARBA" id="ARBA00023170"/>
    </source>
</evidence>
<comment type="caution">
    <text evidence="9">The sequence shown here is derived from an EMBL/GenBank/DDBJ whole genome shotgun (WGS) entry which is preliminary data.</text>
</comment>
<evidence type="ECO:0000313" key="9">
    <source>
        <dbReference type="EMBL" id="KAJ9593564.1"/>
    </source>
</evidence>
<dbReference type="PANTHER" id="PTHR21143:SF104">
    <property type="entry name" value="GUSTATORY RECEPTOR 8A-RELATED"/>
    <property type="match status" value="1"/>
</dbReference>
<feature type="non-terminal residue" evidence="9">
    <location>
        <position position="382"/>
    </location>
</feature>
<evidence type="ECO:0000256" key="2">
    <source>
        <dbReference type="ARBA" id="ARBA00022475"/>
    </source>
</evidence>
<evidence type="ECO:0000256" key="4">
    <source>
        <dbReference type="ARBA" id="ARBA00022989"/>
    </source>
</evidence>
<dbReference type="Pfam" id="PF08395">
    <property type="entry name" value="7tm_7"/>
    <property type="match status" value="1"/>
</dbReference>
<organism evidence="9 10">
    <name type="scientific">Diploptera punctata</name>
    <name type="common">Pacific beetle cockroach</name>
    <dbReference type="NCBI Taxonomy" id="6984"/>
    <lineage>
        <taxon>Eukaryota</taxon>
        <taxon>Metazoa</taxon>
        <taxon>Ecdysozoa</taxon>
        <taxon>Arthropoda</taxon>
        <taxon>Hexapoda</taxon>
        <taxon>Insecta</taxon>
        <taxon>Pterygota</taxon>
        <taxon>Neoptera</taxon>
        <taxon>Polyneoptera</taxon>
        <taxon>Dictyoptera</taxon>
        <taxon>Blattodea</taxon>
        <taxon>Blaberoidea</taxon>
        <taxon>Blaberidae</taxon>
        <taxon>Diplopterinae</taxon>
        <taxon>Diploptera</taxon>
    </lineage>
</organism>
<comment type="function">
    <text evidence="8">Gustatory receptor which mediates acceptance or avoidance behavior, depending on its substrates.</text>
</comment>
<comment type="similarity">
    <text evidence="8">Belongs to the insect chemoreceptor superfamily. Gustatory receptor (GR) family.</text>
</comment>
<dbReference type="GO" id="GO:0030425">
    <property type="term" value="C:dendrite"/>
    <property type="evidence" value="ECO:0007669"/>
    <property type="project" value="TreeGrafter"/>
</dbReference>
<keyword evidence="7 8" id="KW-0807">Transducer</keyword>
<evidence type="ECO:0000256" key="5">
    <source>
        <dbReference type="ARBA" id="ARBA00023136"/>
    </source>
</evidence>
<sequence>MFSFRIRDLISSISPIYYCSKVLGLAPFSLDNNVSKISICLNILHCSFVACTIIWMCFRHLLDFRLIVYPYHTKNYIISDVFAKIILYGTSFICVIMSFIRREKMSCALRGIFKIEQKLLKNGSPYTYIFYVSILQLLLSISCILGIFQIIDYAWGTNQFMYFYFEASVHIIKLIFVLQFVNVMMYLRYLYKQLNNLLLSFVRNSNYRLRGNRFCKQLTYDKTRLFLVIYKELQEILELVNSYFSWQITLGTATNAFIQLVTSFYDTIGEVRNFVSPKENDELYLLRFICQLLQVLFYLFSLLAMSVSGHVCTKEANNTLTVIHKLLLNKNLKREISIELERFVMYYSTYKPTITANDVFPVDMTLFQMVIAAVFIYLAILL</sequence>
<dbReference type="GO" id="GO:0043025">
    <property type="term" value="C:neuronal cell body"/>
    <property type="evidence" value="ECO:0007669"/>
    <property type="project" value="TreeGrafter"/>
</dbReference>
<keyword evidence="2 8" id="KW-1003">Cell membrane</keyword>
<reference evidence="9" key="1">
    <citation type="journal article" date="2023" name="IScience">
        <title>Live-bearing cockroach genome reveals convergent evolutionary mechanisms linked to viviparity in insects and beyond.</title>
        <authorList>
            <person name="Fouks B."/>
            <person name="Harrison M.C."/>
            <person name="Mikhailova A.A."/>
            <person name="Marchal E."/>
            <person name="English S."/>
            <person name="Carruthers M."/>
            <person name="Jennings E.C."/>
            <person name="Chiamaka E.L."/>
            <person name="Frigard R.A."/>
            <person name="Pippel M."/>
            <person name="Attardo G.M."/>
            <person name="Benoit J.B."/>
            <person name="Bornberg-Bauer E."/>
            <person name="Tobe S.S."/>
        </authorList>
    </citation>
    <scope>NUCLEOTIDE SEQUENCE</scope>
    <source>
        <strain evidence="9">Stay&amp;Tobe</strain>
    </source>
</reference>
<dbReference type="GO" id="GO:0008049">
    <property type="term" value="P:male courtship behavior"/>
    <property type="evidence" value="ECO:0007669"/>
    <property type="project" value="TreeGrafter"/>
</dbReference>
<feature type="transmembrane region" description="Helical" evidence="8">
    <location>
        <begin position="39"/>
        <end position="61"/>
    </location>
</feature>
<keyword evidence="4 8" id="KW-1133">Transmembrane helix</keyword>
<evidence type="ECO:0000256" key="8">
    <source>
        <dbReference type="RuleBase" id="RU363108"/>
    </source>
</evidence>
<gene>
    <name evidence="9" type="ORF">L9F63_014904</name>
</gene>
<feature type="transmembrane region" description="Helical" evidence="8">
    <location>
        <begin position="284"/>
        <end position="305"/>
    </location>
</feature>
<evidence type="ECO:0000256" key="1">
    <source>
        <dbReference type="ARBA" id="ARBA00004651"/>
    </source>
</evidence>